<dbReference type="PROSITE" id="PS00028">
    <property type="entry name" value="ZINC_FINGER_C2H2_1"/>
    <property type="match status" value="1"/>
</dbReference>
<gene>
    <name evidence="3" type="ORF">BJ508DRAFT_345983</name>
</gene>
<evidence type="ECO:0000259" key="2">
    <source>
        <dbReference type="PROSITE" id="PS00028"/>
    </source>
</evidence>
<dbReference type="InterPro" id="IPR013087">
    <property type="entry name" value="Znf_C2H2_type"/>
</dbReference>
<name>A0A3N4HEY3_ASCIM</name>
<sequence length="240" mass="27453">MKTSPSSKEGKLKRVCKDYRYMDSDSEDEGCDHYECSYNFVFVRIICYDITVFRAEDSQFYCPIEGCDYSIFEGTEFVDHCKGHSRLRNAEIVLKSAVLRMSKNPQTFIYSPTVDLHKSSLAPRQQFNAMYSTPKQSKTAVTAPASTVRPRQPISATPQNARPMGPGRQSANKRKAPEDTSTEDLRASLVVEYRKQIHAEMMRAMADPEANLDESSKRRQKLKAWFDEGMEMLKETDMVL</sequence>
<dbReference type="AlphaFoldDB" id="A0A3N4HEY3"/>
<evidence type="ECO:0000256" key="1">
    <source>
        <dbReference type="SAM" id="MobiDB-lite"/>
    </source>
</evidence>
<evidence type="ECO:0000313" key="4">
    <source>
        <dbReference type="Proteomes" id="UP000275078"/>
    </source>
</evidence>
<dbReference type="Proteomes" id="UP000275078">
    <property type="component" value="Unassembled WGS sequence"/>
</dbReference>
<evidence type="ECO:0000313" key="3">
    <source>
        <dbReference type="EMBL" id="RPA70991.1"/>
    </source>
</evidence>
<keyword evidence="4" id="KW-1185">Reference proteome</keyword>
<feature type="region of interest" description="Disordered" evidence="1">
    <location>
        <begin position="131"/>
        <end position="183"/>
    </location>
</feature>
<protein>
    <recommendedName>
        <fullName evidence="2">C2H2-type domain-containing protein</fullName>
    </recommendedName>
</protein>
<feature type="compositionally biased region" description="Polar residues" evidence="1">
    <location>
        <begin position="131"/>
        <end position="140"/>
    </location>
</feature>
<reference evidence="3 4" key="1">
    <citation type="journal article" date="2018" name="Nat. Ecol. Evol.">
        <title>Pezizomycetes genomes reveal the molecular basis of ectomycorrhizal truffle lifestyle.</title>
        <authorList>
            <person name="Murat C."/>
            <person name="Payen T."/>
            <person name="Noel B."/>
            <person name="Kuo A."/>
            <person name="Morin E."/>
            <person name="Chen J."/>
            <person name="Kohler A."/>
            <person name="Krizsan K."/>
            <person name="Balestrini R."/>
            <person name="Da Silva C."/>
            <person name="Montanini B."/>
            <person name="Hainaut M."/>
            <person name="Levati E."/>
            <person name="Barry K.W."/>
            <person name="Belfiori B."/>
            <person name="Cichocki N."/>
            <person name="Clum A."/>
            <person name="Dockter R.B."/>
            <person name="Fauchery L."/>
            <person name="Guy J."/>
            <person name="Iotti M."/>
            <person name="Le Tacon F."/>
            <person name="Lindquist E.A."/>
            <person name="Lipzen A."/>
            <person name="Malagnac F."/>
            <person name="Mello A."/>
            <person name="Molinier V."/>
            <person name="Miyauchi S."/>
            <person name="Poulain J."/>
            <person name="Riccioni C."/>
            <person name="Rubini A."/>
            <person name="Sitrit Y."/>
            <person name="Splivallo R."/>
            <person name="Traeger S."/>
            <person name="Wang M."/>
            <person name="Zifcakova L."/>
            <person name="Wipf D."/>
            <person name="Zambonelli A."/>
            <person name="Paolocci F."/>
            <person name="Nowrousian M."/>
            <person name="Ottonello S."/>
            <person name="Baldrian P."/>
            <person name="Spatafora J.W."/>
            <person name="Henrissat B."/>
            <person name="Nagy L.G."/>
            <person name="Aury J.M."/>
            <person name="Wincker P."/>
            <person name="Grigoriev I.V."/>
            <person name="Bonfante P."/>
            <person name="Martin F.M."/>
        </authorList>
    </citation>
    <scope>NUCLEOTIDE SEQUENCE [LARGE SCALE GENOMIC DNA]</scope>
    <source>
        <strain evidence="3 4">RN42</strain>
    </source>
</reference>
<feature type="domain" description="C2H2-type" evidence="2">
    <location>
        <begin position="62"/>
        <end position="84"/>
    </location>
</feature>
<dbReference type="EMBL" id="ML119992">
    <property type="protein sequence ID" value="RPA70991.1"/>
    <property type="molecule type" value="Genomic_DNA"/>
</dbReference>
<accession>A0A3N4HEY3</accession>
<organism evidence="3 4">
    <name type="scientific">Ascobolus immersus RN42</name>
    <dbReference type="NCBI Taxonomy" id="1160509"/>
    <lineage>
        <taxon>Eukaryota</taxon>
        <taxon>Fungi</taxon>
        <taxon>Dikarya</taxon>
        <taxon>Ascomycota</taxon>
        <taxon>Pezizomycotina</taxon>
        <taxon>Pezizomycetes</taxon>
        <taxon>Pezizales</taxon>
        <taxon>Ascobolaceae</taxon>
        <taxon>Ascobolus</taxon>
    </lineage>
</organism>
<proteinExistence type="predicted"/>